<dbReference type="Pfam" id="PF03469">
    <property type="entry name" value="XH"/>
    <property type="match status" value="1"/>
</dbReference>
<keyword evidence="1" id="KW-0175">Coiled coil</keyword>
<keyword evidence="4" id="KW-1185">Reference proteome</keyword>
<evidence type="ECO:0000313" key="4">
    <source>
        <dbReference type="Proteomes" id="UP000316621"/>
    </source>
</evidence>
<dbReference type="InterPro" id="IPR005379">
    <property type="entry name" value="FDM1-5/IDN2_XH"/>
</dbReference>
<dbReference type="InterPro" id="IPR045177">
    <property type="entry name" value="FDM1-5/IDN2"/>
</dbReference>
<evidence type="ECO:0000259" key="2">
    <source>
        <dbReference type="Pfam" id="PF03469"/>
    </source>
</evidence>
<reference evidence="3 4" key="1">
    <citation type="journal article" date="2018" name="Science">
        <title>The opium poppy genome and morphinan production.</title>
        <authorList>
            <person name="Guo L."/>
            <person name="Winzer T."/>
            <person name="Yang X."/>
            <person name="Li Y."/>
            <person name="Ning Z."/>
            <person name="He Z."/>
            <person name="Teodor R."/>
            <person name="Lu Y."/>
            <person name="Bowser T.A."/>
            <person name="Graham I.A."/>
            <person name="Ye K."/>
        </authorList>
    </citation>
    <scope>NUCLEOTIDE SEQUENCE [LARGE SCALE GENOMIC DNA]</scope>
    <source>
        <strain evidence="4">cv. HN1</strain>
        <tissue evidence="3">Leaves</tissue>
    </source>
</reference>
<feature type="domain" description="Factor of DNA methylation 1-5/IDN2" evidence="2">
    <location>
        <begin position="274"/>
        <end position="402"/>
    </location>
</feature>
<accession>A0A4Y7IY58</accession>
<evidence type="ECO:0000256" key="1">
    <source>
        <dbReference type="SAM" id="Coils"/>
    </source>
</evidence>
<proteinExistence type="predicted"/>
<sequence length="408" mass="47737">MGRFINGLMFKNGGKGGNFDKPPLNTIWGETRKRNGGQIKKIIVGSSFMGTHLYQEMRRLQSLVSSLTAEIDVKNERMEYMERRTTDLSTSLAIMTVERDKLNQAFLQLSTSLNRMTEERDQLIQAHLEEMRSMQRIVYENEMLMRDLETRNRELEQQRREINKREAQLDLRSKQLSLLREEVTRKLSTVQQNFERAKDTSNGENVQALTEVEDMRKKLEEKDYELDSLTNLNNTLIAKERGSNHELQEARKVLIEGLDGFANNGTRPPVIGIKRMGELNDKPFRDICIKKFSATEWETKSVELCSLWQNRIQDSGWYPYKHVTVDKKPHEVINEDDTKLRELKDEWGKEVHDAVASASLEMNEYNASGRYPVRELWNFKEGRQASLKEVMEYVLQKLKALKSVKRRR</sequence>
<dbReference type="PANTHER" id="PTHR21596:SF82">
    <property type="entry name" value="FACTOR OF DNA METHYLATION 5-LIKE"/>
    <property type="match status" value="1"/>
</dbReference>
<dbReference type="STRING" id="3469.A0A4Y7IY58"/>
<evidence type="ECO:0000313" key="3">
    <source>
        <dbReference type="EMBL" id="RZC52672.1"/>
    </source>
</evidence>
<dbReference type="GO" id="GO:0080188">
    <property type="term" value="P:gene silencing by siRNA-directed DNA methylation"/>
    <property type="evidence" value="ECO:0007669"/>
    <property type="project" value="InterPro"/>
</dbReference>
<dbReference type="Proteomes" id="UP000316621">
    <property type="component" value="Chromosome 2"/>
</dbReference>
<dbReference type="OMA" id="MYFEVRE"/>
<dbReference type="OrthoDB" id="1892195at2759"/>
<dbReference type="PANTHER" id="PTHR21596">
    <property type="entry name" value="RIBONUCLEASE P SUBUNIT P38"/>
    <property type="match status" value="1"/>
</dbReference>
<dbReference type="EMBL" id="CM010716">
    <property type="protein sequence ID" value="RZC52672.1"/>
    <property type="molecule type" value="Genomic_DNA"/>
</dbReference>
<name>A0A4Y7IY58_PAPSO</name>
<organism evidence="3 4">
    <name type="scientific">Papaver somniferum</name>
    <name type="common">Opium poppy</name>
    <dbReference type="NCBI Taxonomy" id="3469"/>
    <lineage>
        <taxon>Eukaryota</taxon>
        <taxon>Viridiplantae</taxon>
        <taxon>Streptophyta</taxon>
        <taxon>Embryophyta</taxon>
        <taxon>Tracheophyta</taxon>
        <taxon>Spermatophyta</taxon>
        <taxon>Magnoliopsida</taxon>
        <taxon>Ranunculales</taxon>
        <taxon>Papaveraceae</taxon>
        <taxon>Papaveroideae</taxon>
        <taxon>Papaver</taxon>
    </lineage>
</organism>
<protein>
    <recommendedName>
        <fullName evidence="2">Factor of DNA methylation 1-5/IDN2 domain-containing protein</fullName>
    </recommendedName>
</protein>
<dbReference type="Gramene" id="RZC52672">
    <property type="protein sequence ID" value="RZC52672"/>
    <property type="gene ID" value="C5167_021096"/>
</dbReference>
<gene>
    <name evidence="3" type="ORF">C5167_021096</name>
</gene>
<feature type="coiled-coil region" evidence="1">
    <location>
        <begin position="138"/>
        <end position="232"/>
    </location>
</feature>
<dbReference type="AlphaFoldDB" id="A0A4Y7IY58"/>